<evidence type="ECO:0000256" key="2">
    <source>
        <dbReference type="SAM" id="SignalP"/>
    </source>
</evidence>
<keyword evidence="3" id="KW-1185">Reference proteome</keyword>
<keyword evidence="2" id="KW-0732">Signal</keyword>
<feature type="region of interest" description="Disordered" evidence="1">
    <location>
        <begin position="103"/>
        <end position="127"/>
    </location>
</feature>
<dbReference type="AlphaFoldDB" id="A0AAJ7W744"/>
<feature type="chain" id="PRO_5042499765" evidence="2">
    <location>
        <begin position="27"/>
        <end position="127"/>
    </location>
</feature>
<gene>
    <name evidence="4" type="primary">LOC112495286</name>
</gene>
<protein>
    <submittedName>
        <fullName evidence="4">Uncharacterized protein LOC112495286 isoform X1</fullName>
    </submittedName>
</protein>
<organism evidence="3 4">
    <name type="scientific">Cephus cinctus</name>
    <name type="common">Wheat stem sawfly</name>
    <dbReference type="NCBI Taxonomy" id="211228"/>
    <lineage>
        <taxon>Eukaryota</taxon>
        <taxon>Metazoa</taxon>
        <taxon>Ecdysozoa</taxon>
        <taxon>Arthropoda</taxon>
        <taxon>Hexapoda</taxon>
        <taxon>Insecta</taxon>
        <taxon>Pterygota</taxon>
        <taxon>Neoptera</taxon>
        <taxon>Endopterygota</taxon>
        <taxon>Hymenoptera</taxon>
        <taxon>Cephoidea</taxon>
        <taxon>Cephidae</taxon>
        <taxon>Cephus</taxon>
    </lineage>
</organism>
<accession>A0AAJ7W744</accession>
<feature type="signal peptide" evidence="2">
    <location>
        <begin position="1"/>
        <end position="26"/>
    </location>
</feature>
<evidence type="ECO:0000256" key="1">
    <source>
        <dbReference type="SAM" id="MobiDB-lite"/>
    </source>
</evidence>
<reference evidence="4" key="1">
    <citation type="submission" date="2025-08" db="UniProtKB">
        <authorList>
            <consortium name="RefSeq"/>
        </authorList>
    </citation>
    <scope>IDENTIFICATION</scope>
</reference>
<name>A0AAJ7W744_CEPCN</name>
<evidence type="ECO:0000313" key="4">
    <source>
        <dbReference type="RefSeq" id="XP_024946972.1"/>
    </source>
</evidence>
<proteinExistence type="predicted"/>
<dbReference type="KEGG" id="ccin:112495286"/>
<evidence type="ECO:0000313" key="3">
    <source>
        <dbReference type="Proteomes" id="UP000694920"/>
    </source>
</evidence>
<dbReference type="GeneID" id="112495286"/>
<dbReference type="RefSeq" id="XP_024946972.1">
    <property type="nucleotide sequence ID" value="XM_025091204.1"/>
</dbReference>
<dbReference type="Proteomes" id="UP000694920">
    <property type="component" value="Unplaced"/>
</dbReference>
<sequence>MSERRQSTVAGLTLLTLSVPTLLARATTSRSCQLSKSNPTSDPDCPSVDIVHLHFRDNLLAAVIDNTEESEQPLTLRPHASCAGAGLIHPSFSQPVSHFTKMAAIQHDAANGEQPSGSNKRKGYSSR</sequence>